<evidence type="ECO:0000313" key="3">
    <source>
        <dbReference type="Proteomes" id="UP001150942"/>
    </source>
</evidence>
<comment type="caution">
    <text evidence="2">The sequence shown here is derived from an EMBL/GenBank/DDBJ whole genome shotgun (WGS) entry which is preliminary data.</text>
</comment>
<dbReference type="Proteomes" id="UP001150942">
    <property type="component" value="Unassembled WGS sequence"/>
</dbReference>
<dbReference type="OrthoDB" id="10320430at2759"/>
<feature type="region of interest" description="Disordered" evidence="1">
    <location>
        <begin position="167"/>
        <end position="193"/>
    </location>
</feature>
<evidence type="ECO:0000256" key="1">
    <source>
        <dbReference type="SAM" id="MobiDB-lite"/>
    </source>
</evidence>
<feature type="compositionally biased region" description="Basic residues" evidence="1">
    <location>
        <begin position="170"/>
        <end position="181"/>
    </location>
</feature>
<sequence>MLGVWVHLQGHAPGRGGVVDIMMVVGHIFVLLQVIPVLALHARLVLVLEVALDGAEPGDVVRPGILGGRMVVPGLAVDVEIPDGEVRIDAVVSDDLVDGELAGVLVGTLEIVPGPVEGVAHPAGIGIRRASVWVVVVAVVLLGRPAETVRLAPDLAINRVVRRHAEGNKRHPLRSARRQHQVPRPPTATPGPSPVVGINLAVIVHFAGDRRGAVETRDLDGVRTGWKGDGDLVHLNPMMVVIHELLGGNEEAQGDHLRIERAFLLPLAMGA</sequence>
<organism evidence="2 3">
    <name type="scientific">Penicillium cf. viridicatum</name>
    <dbReference type="NCBI Taxonomy" id="2972119"/>
    <lineage>
        <taxon>Eukaryota</taxon>
        <taxon>Fungi</taxon>
        <taxon>Dikarya</taxon>
        <taxon>Ascomycota</taxon>
        <taxon>Pezizomycotina</taxon>
        <taxon>Eurotiomycetes</taxon>
        <taxon>Eurotiomycetidae</taxon>
        <taxon>Eurotiales</taxon>
        <taxon>Aspergillaceae</taxon>
        <taxon>Penicillium</taxon>
    </lineage>
</organism>
<proteinExistence type="predicted"/>
<name>A0A9W9JLX1_9EURO</name>
<reference evidence="2" key="1">
    <citation type="submission" date="2022-11" db="EMBL/GenBank/DDBJ databases">
        <authorList>
            <person name="Petersen C."/>
        </authorList>
    </citation>
    <scope>NUCLEOTIDE SEQUENCE</scope>
    <source>
        <strain evidence="2">IBT 20477</strain>
    </source>
</reference>
<keyword evidence="3" id="KW-1185">Reference proteome</keyword>
<dbReference type="AlphaFoldDB" id="A0A9W9JLX1"/>
<gene>
    <name evidence="2" type="ORF">N7449_007834</name>
</gene>
<reference evidence="2" key="2">
    <citation type="journal article" date="2023" name="IMA Fungus">
        <title>Comparative genomic study of the Penicillium genus elucidates a diverse pangenome and 15 lateral gene transfer events.</title>
        <authorList>
            <person name="Petersen C."/>
            <person name="Sorensen T."/>
            <person name="Nielsen M.R."/>
            <person name="Sondergaard T.E."/>
            <person name="Sorensen J.L."/>
            <person name="Fitzpatrick D.A."/>
            <person name="Frisvad J.C."/>
            <person name="Nielsen K.L."/>
        </authorList>
    </citation>
    <scope>NUCLEOTIDE SEQUENCE</scope>
    <source>
        <strain evidence="2">IBT 20477</strain>
    </source>
</reference>
<protein>
    <submittedName>
        <fullName evidence="2">Uncharacterized protein</fullName>
    </submittedName>
</protein>
<dbReference type="EMBL" id="JAPQKQ010000005">
    <property type="protein sequence ID" value="KAJ5197355.1"/>
    <property type="molecule type" value="Genomic_DNA"/>
</dbReference>
<evidence type="ECO:0000313" key="2">
    <source>
        <dbReference type="EMBL" id="KAJ5197355.1"/>
    </source>
</evidence>
<accession>A0A9W9JLX1</accession>
<feature type="compositionally biased region" description="Pro residues" evidence="1">
    <location>
        <begin position="183"/>
        <end position="193"/>
    </location>
</feature>